<comment type="caution">
    <text evidence="1">The sequence shown here is derived from an EMBL/GenBank/DDBJ whole genome shotgun (WGS) entry which is preliminary data.</text>
</comment>
<dbReference type="Proteomes" id="UP001056120">
    <property type="component" value="Linkage Group LG24"/>
</dbReference>
<accession>A0ACB9AR86</accession>
<reference evidence="2" key="1">
    <citation type="journal article" date="2022" name="Mol. Ecol. Resour.">
        <title>The genomes of chicory, endive, great burdock and yacon provide insights into Asteraceae palaeo-polyploidization history and plant inulin production.</title>
        <authorList>
            <person name="Fan W."/>
            <person name="Wang S."/>
            <person name="Wang H."/>
            <person name="Wang A."/>
            <person name="Jiang F."/>
            <person name="Liu H."/>
            <person name="Zhao H."/>
            <person name="Xu D."/>
            <person name="Zhang Y."/>
        </authorList>
    </citation>
    <scope>NUCLEOTIDE SEQUENCE [LARGE SCALE GENOMIC DNA]</scope>
    <source>
        <strain evidence="2">cv. Yunnan</strain>
    </source>
</reference>
<name>A0ACB9AR86_9ASTR</name>
<keyword evidence="2" id="KW-1185">Reference proteome</keyword>
<proteinExistence type="predicted"/>
<organism evidence="1 2">
    <name type="scientific">Smallanthus sonchifolius</name>
    <dbReference type="NCBI Taxonomy" id="185202"/>
    <lineage>
        <taxon>Eukaryota</taxon>
        <taxon>Viridiplantae</taxon>
        <taxon>Streptophyta</taxon>
        <taxon>Embryophyta</taxon>
        <taxon>Tracheophyta</taxon>
        <taxon>Spermatophyta</taxon>
        <taxon>Magnoliopsida</taxon>
        <taxon>eudicotyledons</taxon>
        <taxon>Gunneridae</taxon>
        <taxon>Pentapetalae</taxon>
        <taxon>asterids</taxon>
        <taxon>campanulids</taxon>
        <taxon>Asterales</taxon>
        <taxon>Asteraceae</taxon>
        <taxon>Asteroideae</taxon>
        <taxon>Heliantheae alliance</taxon>
        <taxon>Millerieae</taxon>
        <taxon>Smallanthus</taxon>
    </lineage>
</organism>
<reference evidence="1 2" key="2">
    <citation type="journal article" date="2022" name="Mol. Ecol. Resour.">
        <title>The genomes of chicory, endive, great burdock and yacon provide insights into Asteraceae paleo-polyploidization history and plant inulin production.</title>
        <authorList>
            <person name="Fan W."/>
            <person name="Wang S."/>
            <person name="Wang H."/>
            <person name="Wang A."/>
            <person name="Jiang F."/>
            <person name="Liu H."/>
            <person name="Zhao H."/>
            <person name="Xu D."/>
            <person name="Zhang Y."/>
        </authorList>
    </citation>
    <scope>NUCLEOTIDE SEQUENCE [LARGE SCALE GENOMIC DNA]</scope>
    <source>
        <strain evidence="2">cv. Yunnan</strain>
        <tissue evidence="1">Leaves</tissue>
    </source>
</reference>
<sequence>MSSFIYLLLEETRADLFSHLAQISQASASLISGLQRIALDSHKQLFYHLTLNGMKYDPAVGDLIALTQVKPKCIDDLAQSNTFFFPAYVTKVIHETPIRVQILSSQLIESNPYEIKGFVVYLTNLTTNLCIWQSFDLADNENIIQRTLSFSSSVEPGDKCCADEENGVIDLKLRQSFDSFNTSQEAAVLSCLATKKCYHENSFIKLIWGPPGTGKTKTVASLLFVLLRTKHRTLTCAPTNIAVVGVAKRLLSLLRDHDLGCDTYGFGDIVLFGNKERMKITVDHKELLDVFLDNRINVLRNCLSLWKTLTGDMIRFLENPVKEHQCFIVPMTTKTKSKKEKEQKRDENDEQKPLTFEEFLKESIRFQGFEMQCSLGMKGSCHRWFKARFDRRLSSEGVCLKGWCYSDTKNTFLMFNTGCILQLARFLTQSFTTGRSWMVLVLLIKLEISFFFKRICTDRTRSSMLIMQRRNMTRTIAQEHMLEVAVIAQIVANIFKESTSKKQKVTVGCISPYKAQVDAIQAKLGTKYNQQGNGWSFYVNIRSVDGFQGSEEDMIIFSIVICNHRRSIGFLSSRERANVALTRARNCLLIVGNKETMIKSGSIWNALVYDAENHGCVFDAHEDKNLAQVMVNFTNTFLERISGVRNLNVRKLVVSLLVKLSSGWRQVKTSKRNSYNDKRGMLNMFEIYNVNGDLCLLWSVDIVYENSLCVEILKFWDILRLSQIQQRAKRLESAFGNYTLEMISRCQTKLLESDLVLPMTWVVDSARDSTLVLTSHLAKLSLKDQTRKK</sequence>
<protein>
    <submittedName>
        <fullName evidence="1">Uncharacterized protein</fullName>
    </submittedName>
</protein>
<evidence type="ECO:0000313" key="1">
    <source>
        <dbReference type="EMBL" id="KAI3712739.1"/>
    </source>
</evidence>
<evidence type="ECO:0000313" key="2">
    <source>
        <dbReference type="Proteomes" id="UP001056120"/>
    </source>
</evidence>
<dbReference type="EMBL" id="CM042041">
    <property type="protein sequence ID" value="KAI3712739.1"/>
    <property type="molecule type" value="Genomic_DNA"/>
</dbReference>
<gene>
    <name evidence="1" type="ORF">L1987_71304</name>
</gene>